<dbReference type="RefSeq" id="WP_128465983.1">
    <property type="nucleotide sequence ID" value="NZ_CP035108.1"/>
</dbReference>
<accession>A0A3R5XWB3</accession>
<keyword evidence="2" id="KW-1185">Reference proteome</keyword>
<dbReference type="KEGG" id="gtl:EP073_04515"/>
<dbReference type="Proteomes" id="UP000287502">
    <property type="component" value="Chromosome"/>
</dbReference>
<protein>
    <submittedName>
        <fullName evidence="1">Uncharacterized protein</fullName>
    </submittedName>
</protein>
<proteinExistence type="predicted"/>
<gene>
    <name evidence="1" type="ORF">EP073_04515</name>
</gene>
<reference evidence="1 2" key="1">
    <citation type="submission" date="2019-01" db="EMBL/GenBank/DDBJ databases">
        <title>Geovibrio thiophilus DSM 11263, complete genome.</title>
        <authorList>
            <person name="Spring S."/>
            <person name="Bunk B."/>
            <person name="Sproer C."/>
        </authorList>
    </citation>
    <scope>NUCLEOTIDE SEQUENCE [LARGE SCALE GENOMIC DNA]</scope>
    <source>
        <strain evidence="1 2">DSM 11263</strain>
    </source>
</reference>
<sequence length="73" mass="8217">MEKRSYLLSQAKEVNPAYSTTQWVFNESLQFNTIANEHKEITPVCLISSIITGSKTEAFPGDDDPDPDAEFCF</sequence>
<dbReference type="AlphaFoldDB" id="A0A3R5XWB3"/>
<evidence type="ECO:0000313" key="2">
    <source>
        <dbReference type="Proteomes" id="UP000287502"/>
    </source>
</evidence>
<evidence type="ECO:0000313" key="1">
    <source>
        <dbReference type="EMBL" id="QAR32696.1"/>
    </source>
</evidence>
<organism evidence="1 2">
    <name type="scientific">Geovibrio thiophilus</name>
    <dbReference type="NCBI Taxonomy" id="139438"/>
    <lineage>
        <taxon>Bacteria</taxon>
        <taxon>Pseudomonadati</taxon>
        <taxon>Deferribacterota</taxon>
        <taxon>Deferribacteres</taxon>
        <taxon>Deferribacterales</taxon>
        <taxon>Geovibrionaceae</taxon>
        <taxon>Geovibrio</taxon>
    </lineage>
</organism>
<name>A0A3R5XWB3_9BACT</name>
<dbReference type="EMBL" id="CP035108">
    <property type="protein sequence ID" value="QAR32696.1"/>
    <property type="molecule type" value="Genomic_DNA"/>
</dbReference>